<dbReference type="InterPro" id="IPR002035">
    <property type="entry name" value="VWF_A"/>
</dbReference>
<reference evidence="5" key="1">
    <citation type="submission" date="2023-08" db="EMBL/GenBank/DDBJ databases">
        <authorList>
            <person name="Alioto T."/>
            <person name="Alioto T."/>
            <person name="Gomez Garrido J."/>
        </authorList>
    </citation>
    <scope>NUCLEOTIDE SEQUENCE</scope>
</reference>
<name>A0AA36F3I5_OCTVU</name>
<dbReference type="InterPro" id="IPR036465">
    <property type="entry name" value="vWFA_dom_sf"/>
</dbReference>
<evidence type="ECO:0000313" key="5">
    <source>
        <dbReference type="EMBL" id="CAI9723172.1"/>
    </source>
</evidence>
<dbReference type="InterPro" id="IPR013694">
    <property type="entry name" value="VIT"/>
</dbReference>
<evidence type="ECO:0000259" key="3">
    <source>
        <dbReference type="PROSITE" id="PS50234"/>
    </source>
</evidence>
<evidence type="ECO:0000256" key="1">
    <source>
        <dbReference type="SAM" id="MobiDB-lite"/>
    </source>
</evidence>
<feature type="region of interest" description="Disordered" evidence="1">
    <location>
        <begin position="603"/>
        <end position="641"/>
    </location>
</feature>
<evidence type="ECO:0000259" key="4">
    <source>
        <dbReference type="PROSITE" id="PS51468"/>
    </source>
</evidence>
<dbReference type="InterPro" id="IPR050934">
    <property type="entry name" value="ITIH"/>
</dbReference>
<feature type="domain" description="VIT" evidence="4">
    <location>
        <begin position="14"/>
        <end position="143"/>
    </location>
</feature>
<organism evidence="5 6">
    <name type="scientific">Octopus vulgaris</name>
    <name type="common">Common octopus</name>
    <dbReference type="NCBI Taxonomy" id="6645"/>
    <lineage>
        <taxon>Eukaryota</taxon>
        <taxon>Metazoa</taxon>
        <taxon>Spiralia</taxon>
        <taxon>Lophotrochozoa</taxon>
        <taxon>Mollusca</taxon>
        <taxon>Cephalopoda</taxon>
        <taxon>Coleoidea</taxon>
        <taxon>Octopodiformes</taxon>
        <taxon>Octopoda</taxon>
        <taxon>Incirrata</taxon>
        <taxon>Octopodidae</taxon>
        <taxon>Octopus</taxon>
    </lineage>
</organism>
<dbReference type="AlphaFoldDB" id="A0AA36F3I5"/>
<dbReference type="PROSITE" id="PS50234">
    <property type="entry name" value="VWFA"/>
    <property type="match status" value="1"/>
</dbReference>
<dbReference type="PANTHER" id="PTHR10338">
    <property type="entry name" value="INTER-ALPHA-TRYPSIN INHIBITOR HEAVY CHAIN FAMILY MEMBER"/>
    <property type="match status" value="1"/>
</dbReference>
<proteinExistence type="predicted"/>
<sequence>MAPRLLFVMLGAVFYLGMTANGEPRQKASLKSVHIISDIKYRFATTLVSMKYYNPYNSSVSADLNVLMPRNSFISNFSMEIDGNVTVGEVKEKSVAKDIYKHAVETGQGAGYIEVKHRFTNVFDISVNVEPKKYVIYNLTYQELLTRQNNKYRHVIHLSNDEIIDDFLVEVFIREPQDIINVFVPEITDDKLTDIAIDKDLDSASIEYISSREVYVKYNPSRKQQEEISEKTGVAGLLRVEYDVDRQNNSNLIYAVDGYFVHFFTSDSIARLPKHIIFMLDVSGSMSGRKIEQLRKAMESIIDQLDPELDKFLIGKFSSDVSWMMDEFLIANDSNKILGKNYTKKLVASGATNINAALLQSIDKHKPALTPTKKSIIIFLTDGDPTVGITNLEKIKKNVREANEQISLFALCFGADCKQSFLRELATQNGGFNRRIYVDSDSKLQIENLYKEISNVLLKDITFVYLDGVVNTSSTSFSNYFKGSELVVSGVLSQEYRPTINVSLTLTNCWGVDNEILELELYGDDFTIYDDGFSQNSSLTSIQSFSEITEKTYVYLTLKQLLKEDRTEEVRNDILNLALKYNFVTPLTSMVVTKSRVKEELFEEEEDVSPSSRPHGAYLHGLPPSGGPQGSYYRGPHGQSSNIHGLPPLGMTYIHRATFIMTTRRPYTRAPPRTTTTRVPSFQHSPGVLIKPLNCSTDLCFTDSIQCRNQTEIFLLSDGQAGVSVYGHVKKTSDTNCLETLNRIDFRMPAGVTSIHAQPQNQTDISRPSVHQLSPRFSITVSQYQSANAETFFSLHFNILGKIVQAGGILSDYTTEFQCIENPPNQMVLSNKTGLYNKVSYHNATGSLSHCFRM</sequence>
<gene>
    <name evidence="5" type="ORF">OCTVUL_1B013484</name>
</gene>
<dbReference type="Gene3D" id="3.40.50.410">
    <property type="entry name" value="von Willebrand factor, type A domain"/>
    <property type="match status" value="1"/>
</dbReference>
<dbReference type="Pfam" id="PF00092">
    <property type="entry name" value="VWA"/>
    <property type="match status" value="1"/>
</dbReference>
<dbReference type="EMBL" id="OX597818">
    <property type="protein sequence ID" value="CAI9723172.1"/>
    <property type="molecule type" value="Genomic_DNA"/>
</dbReference>
<feature type="chain" id="PRO_5041367303" description="Inter-alpha-trypsin inhibitor heavy chain H4-like" evidence="2">
    <location>
        <begin position="23"/>
        <end position="854"/>
    </location>
</feature>
<dbReference type="SUPFAM" id="SSF53300">
    <property type="entry name" value="vWA-like"/>
    <property type="match status" value="1"/>
</dbReference>
<dbReference type="SMART" id="SM00327">
    <property type="entry name" value="VWA"/>
    <property type="match status" value="1"/>
</dbReference>
<dbReference type="Proteomes" id="UP001162480">
    <property type="component" value="Chromosome 5"/>
</dbReference>
<dbReference type="PANTHER" id="PTHR10338:SF108">
    <property type="entry name" value="INTER-ALPHA-TRYPSIN INHIBITOR HEAVY CHAIN H4-LIKE PROTEIN"/>
    <property type="match status" value="1"/>
</dbReference>
<evidence type="ECO:0000256" key="2">
    <source>
        <dbReference type="SAM" id="SignalP"/>
    </source>
</evidence>
<evidence type="ECO:0008006" key="7">
    <source>
        <dbReference type="Google" id="ProtNLM"/>
    </source>
</evidence>
<keyword evidence="2" id="KW-0732">Signal</keyword>
<dbReference type="PROSITE" id="PS51468">
    <property type="entry name" value="VIT"/>
    <property type="match status" value="1"/>
</dbReference>
<keyword evidence="6" id="KW-1185">Reference proteome</keyword>
<feature type="signal peptide" evidence="2">
    <location>
        <begin position="1"/>
        <end position="22"/>
    </location>
</feature>
<accession>A0AA36F3I5</accession>
<feature type="domain" description="VWFA" evidence="3">
    <location>
        <begin position="275"/>
        <end position="453"/>
    </location>
</feature>
<evidence type="ECO:0000313" key="6">
    <source>
        <dbReference type="Proteomes" id="UP001162480"/>
    </source>
</evidence>
<protein>
    <recommendedName>
        <fullName evidence="7">Inter-alpha-trypsin inhibitor heavy chain H4-like</fullName>
    </recommendedName>
</protein>
<dbReference type="Pfam" id="PF08487">
    <property type="entry name" value="VIT"/>
    <property type="match status" value="1"/>
</dbReference>
<dbReference type="SMART" id="SM00609">
    <property type="entry name" value="VIT"/>
    <property type="match status" value="1"/>
</dbReference>